<reference evidence="2 3" key="1">
    <citation type="submission" date="2024-05" db="EMBL/GenBank/DDBJ databases">
        <title>Microbispora sp.ZYX-F-249.</title>
        <authorList>
            <person name="Xie H."/>
        </authorList>
    </citation>
    <scope>NUCLEOTIDE SEQUENCE [LARGE SCALE GENOMIC DNA]</scope>
    <source>
        <strain evidence="2 3">ZYX-F-249</strain>
    </source>
</reference>
<dbReference type="EMBL" id="JBDJAW010000033">
    <property type="protein sequence ID" value="MEN3539460.1"/>
    <property type="molecule type" value="Genomic_DNA"/>
</dbReference>
<organism evidence="2 3">
    <name type="scientific">Microbispora maris</name>
    <dbReference type="NCBI Taxonomy" id="3144104"/>
    <lineage>
        <taxon>Bacteria</taxon>
        <taxon>Bacillati</taxon>
        <taxon>Actinomycetota</taxon>
        <taxon>Actinomycetes</taxon>
        <taxon>Streptosporangiales</taxon>
        <taxon>Streptosporangiaceae</taxon>
        <taxon>Microbispora</taxon>
    </lineage>
</organism>
<accession>A0ABV0B0K0</accession>
<comment type="caution">
    <text evidence="2">The sequence shown here is derived from an EMBL/GenBank/DDBJ whole genome shotgun (WGS) entry which is preliminary data.</text>
</comment>
<gene>
    <name evidence="2" type="ORF">AAH991_30420</name>
</gene>
<dbReference type="Proteomes" id="UP001447516">
    <property type="component" value="Unassembled WGS sequence"/>
</dbReference>
<evidence type="ECO:0000313" key="3">
    <source>
        <dbReference type="Proteomes" id="UP001447516"/>
    </source>
</evidence>
<name>A0ABV0B0K0_9ACTN</name>
<feature type="region of interest" description="Disordered" evidence="1">
    <location>
        <begin position="1"/>
        <end position="96"/>
    </location>
</feature>
<dbReference type="RefSeq" id="WP_346229353.1">
    <property type="nucleotide sequence ID" value="NZ_JBDJAW010000033.1"/>
</dbReference>
<proteinExistence type="predicted"/>
<evidence type="ECO:0000256" key="1">
    <source>
        <dbReference type="SAM" id="MobiDB-lite"/>
    </source>
</evidence>
<feature type="compositionally biased region" description="Basic and acidic residues" evidence="1">
    <location>
        <begin position="53"/>
        <end position="83"/>
    </location>
</feature>
<evidence type="ECO:0000313" key="2">
    <source>
        <dbReference type="EMBL" id="MEN3539460.1"/>
    </source>
</evidence>
<protein>
    <submittedName>
        <fullName evidence="2">Uncharacterized protein</fullName>
    </submittedName>
</protein>
<keyword evidence="3" id="KW-1185">Reference proteome</keyword>
<sequence length="96" mass="10620">MLQRDDQLDAVEGQQDAQQQGVSDGMEPLLGSQMNGVVQVAERVVPVEPGGRVAEHRDHPERGRGGERDREEPVPPYPDEHRKQGTSVCGHDETVR</sequence>
<feature type="compositionally biased region" description="Low complexity" evidence="1">
    <location>
        <begin position="37"/>
        <end position="49"/>
    </location>
</feature>